<dbReference type="InterPro" id="IPR055170">
    <property type="entry name" value="GFO_IDH_MocA-like_dom"/>
</dbReference>
<dbReference type="OrthoDB" id="9771072at2"/>
<reference evidence="3 4" key="1">
    <citation type="submission" date="2016-11" db="EMBL/GenBank/DDBJ databases">
        <title>Trade-off between light-utilization and light-protection in marine flavobacteria.</title>
        <authorList>
            <person name="Kumagai Y."/>
        </authorList>
    </citation>
    <scope>NUCLEOTIDE SEQUENCE [LARGE SCALE GENOMIC DNA]</scope>
    <source>
        <strain evidence="3 4">ATCC 700397</strain>
    </source>
</reference>
<dbReference type="RefSeq" id="WP_104809891.1">
    <property type="nucleotide sequence ID" value="NZ_MQUA01000013.1"/>
</dbReference>
<dbReference type="EMBL" id="MQUA01000013">
    <property type="protein sequence ID" value="PQB07680.1"/>
    <property type="molecule type" value="Genomic_DNA"/>
</dbReference>
<dbReference type="GO" id="GO:0000166">
    <property type="term" value="F:nucleotide binding"/>
    <property type="evidence" value="ECO:0007669"/>
    <property type="project" value="InterPro"/>
</dbReference>
<dbReference type="AlphaFoldDB" id="A0A2S7KYJ3"/>
<dbReference type="SUPFAM" id="SSF51735">
    <property type="entry name" value="NAD(P)-binding Rossmann-fold domains"/>
    <property type="match status" value="1"/>
</dbReference>
<accession>A0A2S7KYJ3</accession>
<dbReference type="InterPro" id="IPR036291">
    <property type="entry name" value="NAD(P)-bd_dom_sf"/>
</dbReference>
<organism evidence="3 4">
    <name type="scientific">Polaribacter filamentus</name>
    <dbReference type="NCBI Taxonomy" id="53483"/>
    <lineage>
        <taxon>Bacteria</taxon>
        <taxon>Pseudomonadati</taxon>
        <taxon>Bacteroidota</taxon>
        <taxon>Flavobacteriia</taxon>
        <taxon>Flavobacteriales</taxon>
        <taxon>Flavobacteriaceae</taxon>
    </lineage>
</organism>
<dbReference type="SUPFAM" id="SSF55347">
    <property type="entry name" value="Glyceraldehyde-3-phosphate dehydrogenase-like, C-terminal domain"/>
    <property type="match status" value="1"/>
</dbReference>
<dbReference type="Gene3D" id="3.30.360.10">
    <property type="entry name" value="Dihydrodipicolinate Reductase, domain 2"/>
    <property type="match status" value="1"/>
</dbReference>
<comment type="caution">
    <text evidence="3">The sequence shown here is derived from an EMBL/GenBank/DDBJ whole genome shotgun (WGS) entry which is preliminary data.</text>
</comment>
<dbReference type="InterPro" id="IPR000683">
    <property type="entry name" value="Gfo/Idh/MocA-like_OxRdtase_N"/>
</dbReference>
<protein>
    <submittedName>
        <fullName evidence="3">Dehydrogenase</fullName>
    </submittedName>
</protein>
<dbReference type="Pfam" id="PF01408">
    <property type="entry name" value="GFO_IDH_MocA"/>
    <property type="match status" value="1"/>
</dbReference>
<dbReference type="InterPro" id="IPR050463">
    <property type="entry name" value="Gfo/Idh/MocA_oxidrdct_glycsds"/>
</dbReference>
<evidence type="ECO:0000259" key="1">
    <source>
        <dbReference type="Pfam" id="PF01408"/>
    </source>
</evidence>
<keyword evidence="4" id="KW-1185">Reference proteome</keyword>
<gene>
    <name evidence="3" type="ORF">BST83_11325</name>
</gene>
<dbReference type="Gene3D" id="3.40.50.720">
    <property type="entry name" value="NAD(P)-binding Rossmann-like Domain"/>
    <property type="match status" value="1"/>
</dbReference>
<evidence type="ECO:0000313" key="4">
    <source>
        <dbReference type="Proteomes" id="UP000239522"/>
    </source>
</evidence>
<dbReference type="Pfam" id="PF22725">
    <property type="entry name" value="GFO_IDH_MocA_C3"/>
    <property type="match status" value="1"/>
</dbReference>
<feature type="domain" description="GFO/IDH/MocA-like oxidoreductase" evidence="2">
    <location>
        <begin position="166"/>
        <end position="296"/>
    </location>
</feature>
<evidence type="ECO:0000259" key="2">
    <source>
        <dbReference type="Pfam" id="PF22725"/>
    </source>
</evidence>
<dbReference type="Proteomes" id="UP000239522">
    <property type="component" value="Unassembled WGS sequence"/>
</dbReference>
<dbReference type="PANTHER" id="PTHR43818:SF12">
    <property type="entry name" value="NADH-DEPENDENT DEHYDROGENASE-RELATED"/>
    <property type="match status" value="1"/>
</dbReference>
<sequence>MKRREFIAKGGLVSAGALVGTSAIYGMANSFSVNNRVNIGVIGTGDRGSGLIPLLNQIDGVQVAACCDVLPFRLEEGLAKTENKAKGYSDYKKMLDNKDVDAIIVSTPFYTHSKIAMDALDAGKHVYCEKTMAKGYQGINDLVKKVSTSSTVFQTGHQYHNSKLYAHVVNLIKQGEIGKVALFECQWNRHGNWRRPLPDSDLERAINWRMYREYSGGLVAELCSHQIDFIHWVLGENPKKIMGTGGIDYWKDGRDTYDNIHLIYEYPSGVKATFGCLTSNAFENYQIKVQGDKGTILLGSKEAWIYYEKGLEKEYGDVDGVSGATMNAKGSKGILIDVPHQNPSKLALIDFKENIINHKLPISNVHTGANTAIAVQLSLDAIYNEKIMHWNQHQTKMVR</sequence>
<evidence type="ECO:0000313" key="3">
    <source>
        <dbReference type="EMBL" id="PQB07680.1"/>
    </source>
</evidence>
<feature type="domain" description="Gfo/Idh/MocA-like oxidoreductase N-terminal" evidence="1">
    <location>
        <begin position="37"/>
        <end position="157"/>
    </location>
</feature>
<proteinExistence type="predicted"/>
<name>A0A2S7KYJ3_9FLAO</name>
<dbReference type="PANTHER" id="PTHR43818">
    <property type="entry name" value="BCDNA.GH03377"/>
    <property type="match status" value="1"/>
</dbReference>